<dbReference type="InterPro" id="IPR010036">
    <property type="entry name" value="MDP_1_eu_arc"/>
</dbReference>
<dbReference type="GO" id="GO:0003993">
    <property type="term" value="F:acid phosphatase activity"/>
    <property type="evidence" value="ECO:0007669"/>
    <property type="project" value="TreeGrafter"/>
</dbReference>
<comment type="caution">
    <text evidence="2">The sequence shown here is derived from an EMBL/GenBank/DDBJ whole genome shotgun (WGS) entry which is preliminary data.</text>
</comment>
<dbReference type="Pfam" id="PF12689">
    <property type="entry name" value="Acid_PPase"/>
    <property type="match status" value="1"/>
</dbReference>
<feature type="compositionally biased region" description="Polar residues" evidence="1">
    <location>
        <begin position="49"/>
        <end position="65"/>
    </location>
</feature>
<evidence type="ECO:0000313" key="2">
    <source>
        <dbReference type="EMBL" id="GFH48876.1"/>
    </source>
</evidence>
<dbReference type="InterPro" id="IPR023214">
    <property type="entry name" value="HAD_sf"/>
</dbReference>
<dbReference type="AlphaFoldDB" id="A0AAD3CPT4"/>
<dbReference type="SFLD" id="SFLDG01131">
    <property type="entry name" value="C1.5.2:_MDP_Like"/>
    <property type="match status" value="1"/>
</dbReference>
<evidence type="ECO:0008006" key="4">
    <source>
        <dbReference type="Google" id="ProtNLM"/>
    </source>
</evidence>
<dbReference type="Proteomes" id="UP001054902">
    <property type="component" value="Unassembled WGS sequence"/>
</dbReference>
<proteinExistence type="predicted"/>
<feature type="compositionally biased region" description="Basic residues" evidence="1">
    <location>
        <begin position="38"/>
        <end position="48"/>
    </location>
</feature>
<gene>
    <name evidence="2" type="ORF">CTEN210_05352</name>
</gene>
<reference evidence="2 3" key="1">
    <citation type="journal article" date="2021" name="Sci. Rep.">
        <title>The genome of the diatom Chaetoceros tenuissimus carries an ancient integrated fragment of an extant virus.</title>
        <authorList>
            <person name="Hongo Y."/>
            <person name="Kimura K."/>
            <person name="Takaki Y."/>
            <person name="Yoshida Y."/>
            <person name="Baba S."/>
            <person name="Kobayashi G."/>
            <person name="Nagasaki K."/>
            <person name="Hano T."/>
            <person name="Tomaru Y."/>
        </authorList>
    </citation>
    <scope>NUCLEOTIDE SEQUENCE [LARGE SCALE GENOMIC DNA]</scope>
    <source>
        <strain evidence="2 3">NIES-3715</strain>
    </source>
</reference>
<dbReference type="InterPro" id="IPR036412">
    <property type="entry name" value="HAD-like_sf"/>
</dbReference>
<dbReference type="SUPFAM" id="SSF56784">
    <property type="entry name" value="HAD-like"/>
    <property type="match status" value="1"/>
</dbReference>
<name>A0AAD3CPT4_9STRA</name>
<evidence type="ECO:0000313" key="3">
    <source>
        <dbReference type="Proteomes" id="UP001054902"/>
    </source>
</evidence>
<evidence type="ECO:0000256" key="1">
    <source>
        <dbReference type="SAM" id="MobiDB-lite"/>
    </source>
</evidence>
<dbReference type="EMBL" id="BLLK01000029">
    <property type="protein sequence ID" value="GFH48876.1"/>
    <property type="molecule type" value="Genomic_DNA"/>
</dbReference>
<sequence>MQLTKLIVFDLDFCIWKPEMYQLQGPPQLKNLRSLQVKPKRNHQRKNKSIQTTSSIPNSPNTNQKGIVLTDRTGTPITVFEGASLALSEINKWKRDESIDCEIRVAIASCTNEPAWARKCLSHLVVDDGSTLSSCFDHIEIRPGDKRNHFQSLQRITNVNYQDMTFFDDYDLNIENVQTLGVNCYHTPYGMSSDIWDEAKQSFEFL</sequence>
<protein>
    <recommendedName>
        <fullName evidence="4">Magnesium-dependent phosphatase-1</fullName>
    </recommendedName>
</protein>
<dbReference type="PANTHER" id="PTHR17901:SF14">
    <property type="entry name" value="MAGNESIUM-DEPENDENT PHOSPHATASE 1"/>
    <property type="match status" value="1"/>
</dbReference>
<dbReference type="PANTHER" id="PTHR17901">
    <property type="entry name" value="MAGNESIUM-DEPENDENT PHOSPHATASE 1 MDP1"/>
    <property type="match status" value="1"/>
</dbReference>
<dbReference type="Gene3D" id="3.40.50.1000">
    <property type="entry name" value="HAD superfamily/HAD-like"/>
    <property type="match status" value="1"/>
</dbReference>
<dbReference type="SFLD" id="SFLDS00003">
    <property type="entry name" value="Haloacid_Dehalogenase"/>
    <property type="match status" value="1"/>
</dbReference>
<dbReference type="SFLD" id="SFLDG01129">
    <property type="entry name" value="C1.5:_HAD__Beta-PGM__Phosphata"/>
    <property type="match status" value="1"/>
</dbReference>
<keyword evidence="3" id="KW-1185">Reference proteome</keyword>
<feature type="region of interest" description="Disordered" evidence="1">
    <location>
        <begin position="37"/>
        <end position="66"/>
    </location>
</feature>
<organism evidence="2 3">
    <name type="scientific">Chaetoceros tenuissimus</name>
    <dbReference type="NCBI Taxonomy" id="426638"/>
    <lineage>
        <taxon>Eukaryota</taxon>
        <taxon>Sar</taxon>
        <taxon>Stramenopiles</taxon>
        <taxon>Ochrophyta</taxon>
        <taxon>Bacillariophyta</taxon>
        <taxon>Coscinodiscophyceae</taxon>
        <taxon>Chaetocerotophycidae</taxon>
        <taxon>Chaetocerotales</taxon>
        <taxon>Chaetocerotaceae</taxon>
        <taxon>Chaetoceros</taxon>
    </lineage>
</organism>
<accession>A0AAD3CPT4</accession>